<feature type="region of interest" description="Disordered" evidence="1">
    <location>
        <begin position="84"/>
        <end position="103"/>
    </location>
</feature>
<comment type="caution">
    <text evidence="2">The sequence shown here is derived from an EMBL/GenBank/DDBJ whole genome shotgun (WGS) entry which is preliminary data.</text>
</comment>
<evidence type="ECO:0000313" key="2">
    <source>
        <dbReference type="EMBL" id="PZO87978.1"/>
    </source>
</evidence>
<feature type="region of interest" description="Disordered" evidence="1">
    <location>
        <begin position="1"/>
        <end position="24"/>
    </location>
</feature>
<evidence type="ECO:0000256" key="1">
    <source>
        <dbReference type="SAM" id="MobiDB-lite"/>
    </source>
</evidence>
<proteinExistence type="predicted"/>
<reference evidence="2 3" key="1">
    <citation type="submission" date="2017-08" db="EMBL/GenBank/DDBJ databases">
        <title>Infants hospitalized years apart are colonized by the same room-sourced microbial strains.</title>
        <authorList>
            <person name="Brooks B."/>
            <person name="Olm M.R."/>
            <person name="Firek B.A."/>
            <person name="Baker R."/>
            <person name="Thomas B.C."/>
            <person name="Morowitz M.J."/>
            <person name="Banfield J.F."/>
        </authorList>
    </citation>
    <scope>NUCLEOTIDE SEQUENCE [LARGE SCALE GENOMIC DNA]</scope>
    <source>
        <strain evidence="2">S2_018_000_R2_104</strain>
    </source>
</reference>
<sequence>MPDPDKQSPNVNVIREKLQRGEPISTEEVAAYNASLQSDKADAMPDKAQAPLITEHKRRSRLWPALLLGGGALAAYMWANGDGEKKPEPVTKPTPSATITTPTTQPAVTTIQDAWKDAPINYILQKNARLNYTADVNSDSRYYAKAGSCVSAFQSRQPKNGSLQIDAYDRNLNGGTRPGYVPSEVLGEGRRASPGEVCEASLVAADKNTPLPGQPVQKLEHKAIPASPEGVFRFAEFYTVYGESNIREKANRGDTPRAKIEHGSCVSQSVARNMRGEFVHVTAMGEQITSGWMLIGSLRPAPAGTTEKSCKARFEWNSPRP</sequence>
<dbReference type="EMBL" id="QFNK01000033">
    <property type="protein sequence ID" value="PZO87978.1"/>
    <property type="molecule type" value="Genomic_DNA"/>
</dbReference>
<gene>
    <name evidence="2" type="ORF">DI626_02750</name>
</gene>
<name>A0A2W5C1U7_9BACT</name>
<dbReference type="AlphaFoldDB" id="A0A2W5C1U7"/>
<organism evidence="2 3">
    <name type="scientific">Micavibrio aeruginosavorus</name>
    <dbReference type="NCBI Taxonomy" id="349221"/>
    <lineage>
        <taxon>Bacteria</taxon>
        <taxon>Pseudomonadati</taxon>
        <taxon>Bdellovibrionota</taxon>
        <taxon>Bdellovibrionia</taxon>
        <taxon>Bdellovibrionales</taxon>
        <taxon>Pseudobdellovibrionaceae</taxon>
        <taxon>Micavibrio</taxon>
    </lineage>
</organism>
<dbReference type="Proteomes" id="UP000249557">
    <property type="component" value="Unassembled WGS sequence"/>
</dbReference>
<feature type="compositionally biased region" description="Low complexity" evidence="1">
    <location>
        <begin position="91"/>
        <end position="103"/>
    </location>
</feature>
<protein>
    <submittedName>
        <fullName evidence="2">Uncharacterized protein</fullName>
    </submittedName>
</protein>
<accession>A0A2W5C1U7</accession>
<evidence type="ECO:0000313" key="3">
    <source>
        <dbReference type="Proteomes" id="UP000249557"/>
    </source>
</evidence>